<dbReference type="EMBL" id="CP130319">
    <property type="protein sequence ID" value="WNR44521.1"/>
    <property type="molecule type" value="Genomic_DNA"/>
</dbReference>
<dbReference type="NCBIfam" id="TIGR01550">
    <property type="entry name" value="DOC_P1"/>
    <property type="match status" value="1"/>
</dbReference>
<keyword evidence="3" id="KW-1185">Reference proteome</keyword>
<organism evidence="2 3">
    <name type="scientific">Paenibacillus roseopurpureus</name>
    <dbReference type="NCBI Taxonomy" id="2918901"/>
    <lineage>
        <taxon>Bacteria</taxon>
        <taxon>Bacillati</taxon>
        <taxon>Bacillota</taxon>
        <taxon>Bacilli</taxon>
        <taxon>Bacillales</taxon>
        <taxon>Paenibacillaceae</taxon>
        <taxon>Paenibacillus</taxon>
    </lineage>
</organism>
<dbReference type="InterPro" id="IPR003812">
    <property type="entry name" value="Fido"/>
</dbReference>
<dbReference type="RefSeq" id="WP_314800162.1">
    <property type="nucleotide sequence ID" value="NZ_CP130319.1"/>
</dbReference>
<dbReference type="AlphaFoldDB" id="A0AA96LNT0"/>
<evidence type="ECO:0000259" key="1">
    <source>
        <dbReference type="PROSITE" id="PS51459"/>
    </source>
</evidence>
<sequence length="125" mass="14220">MYIQVTLEQIIMFHDFTLEQDGGLSGIKDYGHLEAIWDKPFHHYFGEELYPGLAYKAAIYLESIAQAHAFNDANKRTAVLVMLAFLSMNGRPLRCSEKELFDITIALVTRQIDIGIATNWIALNI</sequence>
<dbReference type="KEGG" id="proo:MJB10_26255"/>
<accession>A0AA96LNT0</accession>
<dbReference type="GO" id="GO:0016301">
    <property type="term" value="F:kinase activity"/>
    <property type="evidence" value="ECO:0007669"/>
    <property type="project" value="InterPro"/>
</dbReference>
<dbReference type="PIRSF" id="PIRSF018297">
    <property type="entry name" value="Doc"/>
    <property type="match status" value="1"/>
</dbReference>
<dbReference type="InterPro" id="IPR006440">
    <property type="entry name" value="Doc"/>
</dbReference>
<dbReference type="Gene3D" id="1.20.120.1870">
    <property type="entry name" value="Fic/DOC protein, Fido domain"/>
    <property type="match status" value="1"/>
</dbReference>
<dbReference type="Pfam" id="PF02661">
    <property type="entry name" value="Fic"/>
    <property type="match status" value="1"/>
</dbReference>
<dbReference type="Proteomes" id="UP001304650">
    <property type="component" value="Chromosome"/>
</dbReference>
<feature type="domain" description="Fido" evidence="1">
    <location>
        <begin position="5"/>
        <end position="123"/>
    </location>
</feature>
<dbReference type="SUPFAM" id="SSF140931">
    <property type="entry name" value="Fic-like"/>
    <property type="match status" value="1"/>
</dbReference>
<evidence type="ECO:0000313" key="3">
    <source>
        <dbReference type="Proteomes" id="UP001304650"/>
    </source>
</evidence>
<reference evidence="2" key="1">
    <citation type="submission" date="2022-02" db="EMBL/GenBank/DDBJ databases">
        <title>Paenibacillus sp. MBLB1832 Whole Genome Shotgun Sequencing.</title>
        <authorList>
            <person name="Hwang C.Y."/>
            <person name="Cho E.-S."/>
            <person name="Seo M.-J."/>
        </authorList>
    </citation>
    <scope>NUCLEOTIDE SEQUENCE</scope>
    <source>
        <strain evidence="2">MBLB1832</strain>
    </source>
</reference>
<name>A0AA96LNT0_9BACL</name>
<dbReference type="PANTHER" id="PTHR39426">
    <property type="entry name" value="HOMOLOGY TO DEATH-ON-CURING PROTEIN OF PHAGE P1"/>
    <property type="match status" value="1"/>
</dbReference>
<dbReference type="InterPro" id="IPR036597">
    <property type="entry name" value="Fido-like_dom_sf"/>
</dbReference>
<dbReference type="PANTHER" id="PTHR39426:SF1">
    <property type="entry name" value="HOMOLOGY TO DEATH-ON-CURING PROTEIN OF PHAGE P1"/>
    <property type="match status" value="1"/>
</dbReference>
<dbReference type="PROSITE" id="PS51459">
    <property type="entry name" value="FIDO"/>
    <property type="match status" value="1"/>
</dbReference>
<dbReference type="InterPro" id="IPR053737">
    <property type="entry name" value="Type_II_TA_Toxin"/>
</dbReference>
<protein>
    <submittedName>
        <fullName evidence="2">Type II toxin-antitoxin system death-on-curing family toxin</fullName>
    </submittedName>
</protein>
<evidence type="ECO:0000313" key="2">
    <source>
        <dbReference type="EMBL" id="WNR44521.1"/>
    </source>
</evidence>
<proteinExistence type="predicted"/>
<gene>
    <name evidence="2" type="ORF">MJB10_26255</name>
</gene>